<gene>
    <name evidence="9" type="ORF">D0T12_08145</name>
</gene>
<feature type="domain" description="O-antigen ligase-related" evidence="8">
    <location>
        <begin position="245"/>
        <end position="395"/>
    </location>
</feature>
<feature type="transmembrane region" description="Helical" evidence="7">
    <location>
        <begin position="695"/>
        <end position="716"/>
    </location>
</feature>
<feature type="transmembrane region" description="Helical" evidence="7">
    <location>
        <begin position="912"/>
        <end position="928"/>
    </location>
</feature>
<comment type="subcellular location">
    <subcellularLocation>
        <location evidence="1">Cell membrane</location>
        <topology evidence="1">Multi-pass membrane protein</topology>
    </subcellularLocation>
</comment>
<feature type="transmembrane region" description="Helical" evidence="7">
    <location>
        <begin position="388"/>
        <end position="407"/>
    </location>
</feature>
<feature type="transmembrane region" description="Helical" evidence="7">
    <location>
        <begin position="934"/>
        <end position="953"/>
    </location>
</feature>
<evidence type="ECO:0000313" key="9">
    <source>
        <dbReference type="EMBL" id="RFS86530.1"/>
    </source>
</evidence>
<evidence type="ECO:0000256" key="4">
    <source>
        <dbReference type="ARBA" id="ARBA00022989"/>
    </source>
</evidence>
<dbReference type="Pfam" id="PF01943">
    <property type="entry name" value="Polysacc_synt"/>
    <property type="match status" value="1"/>
</dbReference>
<feature type="transmembrane region" description="Helical" evidence="7">
    <location>
        <begin position="722"/>
        <end position="740"/>
    </location>
</feature>
<reference evidence="9 10" key="1">
    <citation type="submission" date="2018-08" db="EMBL/GenBank/DDBJ databases">
        <title>Actinomadura spongicola sp. nov., isolated from marine sponge Leucetta chagosensis.</title>
        <authorList>
            <person name="Li L."/>
            <person name="Lin H.W."/>
        </authorList>
    </citation>
    <scope>NUCLEOTIDE SEQUENCE [LARGE SCALE GENOMIC DNA]</scope>
    <source>
        <strain evidence="9 10">LHW52907</strain>
    </source>
</reference>
<dbReference type="PANTHER" id="PTHR30250:SF11">
    <property type="entry name" value="O-ANTIGEN TRANSPORTER-RELATED"/>
    <property type="match status" value="1"/>
</dbReference>
<feature type="transmembrane region" description="Helical" evidence="7">
    <location>
        <begin position="662"/>
        <end position="683"/>
    </location>
</feature>
<name>A0A372GMD3_9ACTN</name>
<keyword evidence="5 7" id="KW-0472">Membrane</keyword>
<dbReference type="InterPro" id="IPR050833">
    <property type="entry name" value="Poly_Biosynth_Transport"/>
</dbReference>
<dbReference type="InterPro" id="IPR002797">
    <property type="entry name" value="Polysacc_synth"/>
</dbReference>
<feature type="transmembrane region" description="Helical" evidence="7">
    <location>
        <begin position="840"/>
        <end position="867"/>
    </location>
</feature>
<feature type="transmembrane region" description="Helical" evidence="7">
    <location>
        <begin position="631"/>
        <end position="650"/>
    </location>
</feature>
<feature type="region of interest" description="Disordered" evidence="6">
    <location>
        <begin position="522"/>
        <end position="549"/>
    </location>
</feature>
<feature type="transmembrane region" description="Helical" evidence="7">
    <location>
        <begin position="65"/>
        <end position="84"/>
    </location>
</feature>
<dbReference type="AlphaFoldDB" id="A0A372GMD3"/>
<evidence type="ECO:0000256" key="6">
    <source>
        <dbReference type="SAM" id="MobiDB-lite"/>
    </source>
</evidence>
<evidence type="ECO:0000313" key="10">
    <source>
        <dbReference type="Proteomes" id="UP000262882"/>
    </source>
</evidence>
<accession>A0A372GMD3</accession>
<dbReference type="GO" id="GO:0005886">
    <property type="term" value="C:plasma membrane"/>
    <property type="evidence" value="ECO:0007669"/>
    <property type="project" value="UniProtKB-SubCell"/>
</dbReference>
<dbReference type="InterPro" id="IPR007016">
    <property type="entry name" value="O-antigen_ligase-rel_domated"/>
</dbReference>
<proteinExistence type="predicted"/>
<feature type="transmembrane region" description="Helical" evidence="7">
    <location>
        <begin position="284"/>
        <end position="305"/>
    </location>
</feature>
<organism evidence="9 10">
    <name type="scientific">Actinomadura spongiicola</name>
    <dbReference type="NCBI Taxonomy" id="2303421"/>
    <lineage>
        <taxon>Bacteria</taxon>
        <taxon>Bacillati</taxon>
        <taxon>Actinomycetota</taxon>
        <taxon>Actinomycetes</taxon>
        <taxon>Streptosporangiales</taxon>
        <taxon>Thermomonosporaceae</taxon>
        <taxon>Actinomadura</taxon>
    </lineage>
</organism>
<evidence type="ECO:0000256" key="3">
    <source>
        <dbReference type="ARBA" id="ARBA00022692"/>
    </source>
</evidence>
<keyword evidence="2" id="KW-1003">Cell membrane</keyword>
<feature type="transmembrane region" description="Helical" evidence="7">
    <location>
        <begin position="90"/>
        <end position="110"/>
    </location>
</feature>
<keyword evidence="3 7" id="KW-0812">Transmembrane</keyword>
<evidence type="ECO:0000256" key="7">
    <source>
        <dbReference type="SAM" id="Phobius"/>
    </source>
</evidence>
<feature type="transmembrane region" description="Helical" evidence="7">
    <location>
        <begin position="597"/>
        <end position="619"/>
    </location>
</feature>
<keyword evidence="10" id="KW-1185">Reference proteome</keyword>
<keyword evidence="4 7" id="KW-1133">Transmembrane helix</keyword>
<dbReference type="PANTHER" id="PTHR30250">
    <property type="entry name" value="PST FAMILY PREDICTED COLANIC ACID TRANSPORTER"/>
    <property type="match status" value="1"/>
</dbReference>
<evidence type="ECO:0000256" key="2">
    <source>
        <dbReference type="ARBA" id="ARBA00022475"/>
    </source>
</evidence>
<feature type="transmembrane region" description="Helical" evidence="7">
    <location>
        <begin position="238"/>
        <end position="254"/>
    </location>
</feature>
<dbReference type="Pfam" id="PF04932">
    <property type="entry name" value="Wzy_C"/>
    <property type="match status" value="1"/>
</dbReference>
<comment type="caution">
    <text evidence="9">The sequence shown here is derived from an EMBL/GenBank/DDBJ whole genome shotgun (WGS) entry which is preliminary data.</text>
</comment>
<feature type="transmembrane region" description="Helical" evidence="7">
    <location>
        <begin position="174"/>
        <end position="194"/>
    </location>
</feature>
<feature type="transmembrane region" description="Helical" evidence="7">
    <location>
        <begin position="563"/>
        <end position="585"/>
    </location>
</feature>
<evidence type="ECO:0000256" key="5">
    <source>
        <dbReference type="ARBA" id="ARBA00023136"/>
    </source>
</evidence>
<dbReference type="EMBL" id="QVNQ01000002">
    <property type="protein sequence ID" value="RFS86530.1"/>
    <property type="molecule type" value="Genomic_DNA"/>
</dbReference>
<feature type="transmembrane region" description="Helical" evidence="7">
    <location>
        <begin position="428"/>
        <end position="446"/>
    </location>
</feature>
<feature type="region of interest" description="Disordered" evidence="6">
    <location>
        <begin position="29"/>
        <end position="58"/>
    </location>
</feature>
<feature type="compositionally biased region" description="Basic and acidic residues" evidence="6">
    <location>
        <begin position="526"/>
        <end position="544"/>
    </location>
</feature>
<protein>
    <recommendedName>
        <fullName evidence="8">O-antigen ligase-related domain-containing protein</fullName>
    </recommendedName>
</protein>
<feature type="transmembrane region" description="Helical" evidence="7">
    <location>
        <begin position="142"/>
        <end position="162"/>
    </location>
</feature>
<evidence type="ECO:0000256" key="1">
    <source>
        <dbReference type="ARBA" id="ARBA00004651"/>
    </source>
</evidence>
<feature type="transmembrane region" description="Helical" evidence="7">
    <location>
        <begin position="117"/>
        <end position="136"/>
    </location>
</feature>
<feature type="transmembrane region" description="Helical" evidence="7">
    <location>
        <begin position="214"/>
        <end position="231"/>
    </location>
</feature>
<sequence>MVHPHPPRHGLGRDLPGHLQAALPAVMTSPATKAAPKEESSGAPAPWVEPPEPAEPRRGWRRPEVVALVLGIASLPMLLPGGLPPGPGNTAIPDAVLIVFVFAAFLWAGTRRVPVRWPYLLPTLLTVLAGGLAALANGNAGALTLVKDVFVLMWAVCVANLCRDPSLLRVTLRAFVGIGTFYALVMMTGFAIGNDAISGKQVDGSRLMFTFGDANYAANWFICIFFIARAARWPETRWRRWTVCGILITAELLTGSNGGMLALSCALLLGYLFRLFREGKAHHAIVVGAAAVFVGGAGITVVTQVDIQPFLDRASEASPLLRDSIGRTTGESTESRSTVFSTTWDMIQAQTHPWGIGAAETERQMLVQQETYVREAHNDYIASVLERGFLGGVALVLLLSVLVVRCVRIARRDALRPEYARLVPHPELFGALLVVFVICGLFYEVLHYRHGFAIFGLIAALDLFGRRTSGASVRPARAIRLADGPPAPPDPPAPRRVAVRYGGARDVAAVPERHRVNGVKTGIATKEPETAEKPGKEAERKPGRDAGQSGLRNRLVSLVAGNMAARVGALASLGVATVLVARVGGPTLVGAFTLVRILPGLLCHLSNAGLPAAAPYFLAQSDRDQTRVRPTLAWLTLIGAVLAGVGWLVLSPLLLLVFFKSFGIWLTLAAAVPAFTQGFVSVGKGLLQGTNDPNGASLAIAVEEFVFLPIYVAILVGWHGTGALVAGLVLADLAAAAWIARRLARRGFFRGWGRPDARLGRSIAGYGIRGYVGQLIDLLQLRFDMALLGALAGPKTLGVYTVASKFAELVQLPGLAVNYVLYPDFAREDKRSAARRTAALILPALGISVLAALPLALIAGTALPWVFGDVFDDAVVPTYIRLAGVVTFGVTGLVMAYLYGVGRPGAASTGQGIGLLVVVVLGMLLIPAHGAEGAAVATSVSFLTTTAALLAWFQAVRNKG</sequence>
<dbReference type="Proteomes" id="UP000262882">
    <property type="component" value="Unassembled WGS sequence"/>
</dbReference>
<feature type="transmembrane region" description="Helical" evidence="7">
    <location>
        <begin position="879"/>
        <end position="900"/>
    </location>
</feature>
<evidence type="ECO:0000259" key="8">
    <source>
        <dbReference type="Pfam" id="PF04932"/>
    </source>
</evidence>